<dbReference type="Proteomes" id="UP000095463">
    <property type="component" value="Unassembled WGS sequence"/>
</dbReference>
<dbReference type="RefSeq" id="WP_069912094.1">
    <property type="nucleotide sequence ID" value="NZ_LAJE02000363.1"/>
</dbReference>
<comment type="caution">
    <text evidence="1">The sequence shown here is derived from an EMBL/GenBank/DDBJ whole genome shotgun (WGS) entry which is preliminary data.</text>
</comment>
<dbReference type="AlphaFoldDB" id="A0A1E5XJ38"/>
<dbReference type="CDD" id="cd02440">
    <property type="entry name" value="AdoMet_MTases"/>
    <property type="match status" value="1"/>
</dbReference>
<evidence type="ECO:0000313" key="2">
    <source>
        <dbReference type="Proteomes" id="UP000095463"/>
    </source>
</evidence>
<dbReference type="SUPFAM" id="SSF53335">
    <property type="entry name" value="S-adenosyl-L-methionine-dependent methyltransferases"/>
    <property type="match status" value="1"/>
</dbReference>
<dbReference type="Gene3D" id="3.40.50.150">
    <property type="entry name" value="Vaccinia Virus protein VP39"/>
    <property type="match status" value="1"/>
</dbReference>
<proteinExistence type="predicted"/>
<organism evidence="1 2">
    <name type="scientific">Devosia insulae DS-56</name>
    <dbReference type="NCBI Taxonomy" id="1116389"/>
    <lineage>
        <taxon>Bacteria</taxon>
        <taxon>Pseudomonadati</taxon>
        <taxon>Pseudomonadota</taxon>
        <taxon>Alphaproteobacteria</taxon>
        <taxon>Hyphomicrobiales</taxon>
        <taxon>Devosiaceae</taxon>
        <taxon>Devosia</taxon>
    </lineage>
</organism>
<evidence type="ECO:0000313" key="1">
    <source>
        <dbReference type="EMBL" id="OEO28613.1"/>
    </source>
</evidence>
<gene>
    <name evidence="1" type="ORF">VW23_004005</name>
</gene>
<evidence type="ECO:0008006" key="3">
    <source>
        <dbReference type="Google" id="ProtNLM"/>
    </source>
</evidence>
<reference evidence="1 2" key="1">
    <citation type="journal article" date="2015" name="Genome Announc.">
        <title>Genome Assemblies of Three Soil-Associated Devosia species: D. insulae, D. limi, and D. soli.</title>
        <authorList>
            <person name="Hassan Y.I."/>
            <person name="Lepp D."/>
            <person name="Zhou T."/>
        </authorList>
    </citation>
    <scope>NUCLEOTIDE SEQUENCE [LARGE SCALE GENOMIC DNA]</scope>
    <source>
        <strain evidence="1 2">DS-56</strain>
    </source>
</reference>
<keyword evidence="2" id="KW-1185">Reference proteome</keyword>
<dbReference type="PANTHER" id="PTHR43861">
    <property type="entry name" value="TRANS-ACONITATE 2-METHYLTRANSFERASE-RELATED"/>
    <property type="match status" value="1"/>
</dbReference>
<dbReference type="InterPro" id="IPR029063">
    <property type="entry name" value="SAM-dependent_MTases_sf"/>
</dbReference>
<dbReference type="Pfam" id="PF13489">
    <property type="entry name" value="Methyltransf_23"/>
    <property type="match status" value="1"/>
</dbReference>
<protein>
    <recommendedName>
        <fullName evidence="3">Methyltransferase type 11 domain-containing protein</fullName>
    </recommendedName>
</protein>
<sequence length="181" mass="19311">MGDQGTEGLLSPLLRRARVQAAKPFLVGSVLDFGCGGGNLAAFVSTDLYVGFDRDRVALGSAAGTYPAHTFTSSLPTGAFDTVVALAVIEHMQDPGAAVAQWRDLLTPGGRIVLTTPRRALRHVHEIGAAVGLFSKEAADEHEVMFERDGLTQLAQEAGMIVARYERFLFGVNQLVVMARA</sequence>
<dbReference type="OrthoDB" id="9777830at2"/>
<name>A0A1E5XJ38_9HYPH</name>
<accession>A0A1E5XJ38</accession>
<dbReference type="EMBL" id="LAJE02000363">
    <property type="protein sequence ID" value="OEO28613.1"/>
    <property type="molecule type" value="Genomic_DNA"/>
</dbReference>